<dbReference type="AlphaFoldDB" id="A0A9P7Y8Q4"/>
<dbReference type="EMBL" id="MU251856">
    <property type="protein sequence ID" value="KAG9228821.1"/>
    <property type="molecule type" value="Genomic_DNA"/>
</dbReference>
<accession>A0A9P7Y8Q4</accession>
<sequence>MEQTPKGTARGCASRAMRRRKSSKVQKNCRGMMRRAPTGVTLMRYIGFDVCLARVSRLVASRQRWRQIQAKSSPVMALVRIRAPRDSSSSTEHGSSLSSTPSFVPVSPSPSLYVCTYVPRYHSHSLLILWRRAHHPLHRPGPPLLTPRIDPGQSPQTQMGRNRNCLPQHVCVFRFHPTRAAGVLMSHICRQKQPVLTGEDLWDLPAPTRGLPNARA</sequence>
<reference evidence="2" key="1">
    <citation type="journal article" date="2021" name="IMA Fungus">
        <title>Genomic characterization of three marine fungi, including Emericellopsis atlantica sp. nov. with signatures of a generalist lifestyle and marine biomass degradation.</title>
        <authorList>
            <person name="Hagestad O.C."/>
            <person name="Hou L."/>
            <person name="Andersen J.H."/>
            <person name="Hansen E.H."/>
            <person name="Altermark B."/>
            <person name="Li C."/>
            <person name="Kuhnert E."/>
            <person name="Cox R.J."/>
            <person name="Crous P.W."/>
            <person name="Spatafora J.W."/>
            <person name="Lail K."/>
            <person name="Amirebrahimi M."/>
            <person name="Lipzen A."/>
            <person name="Pangilinan J."/>
            <person name="Andreopoulos W."/>
            <person name="Hayes R.D."/>
            <person name="Ng V."/>
            <person name="Grigoriev I.V."/>
            <person name="Jackson S.A."/>
            <person name="Sutton T.D.S."/>
            <person name="Dobson A.D.W."/>
            <person name="Rama T."/>
        </authorList>
    </citation>
    <scope>NUCLEOTIDE SEQUENCE</scope>
    <source>
        <strain evidence="2">TRa018bII</strain>
    </source>
</reference>
<feature type="region of interest" description="Disordered" evidence="1">
    <location>
        <begin position="1"/>
        <end position="26"/>
    </location>
</feature>
<comment type="caution">
    <text evidence="2">The sequence shown here is derived from an EMBL/GenBank/DDBJ whole genome shotgun (WGS) entry which is preliminary data.</text>
</comment>
<feature type="compositionally biased region" description="Low complexity" evidence="1">
    <location>
        <begin position="87"/>
        <end position="104"/>
    </location>
</feature>
<proteinExistence type="predicted"/>
<evidence type="ECO:0000313" key="3">
    <source>
        <dbReference type="Proteomes" id="UP000824998"/>
    </source>
</evidence>
<gene>
    <name evidence="2" type="ORF">BJ875DRAFT_223218</name>
</gene>
<keyword evidence="3" id="KW-1185">Reference proteome</keyword>
<dbReference type="Proteomes" id="UP000824998">
    <property type="component" value="Unassembled WGS sequence"/>
</dbReference>
<name>A0A9P7Y8Q4_9HELO</name>
<feature type="region of interest" description="Disordered" evidence="1">
    <location>
        <begin position="83"/>
        <end position="104"/>
    </location>
</feature>
<organism evidence="2 3">
    <name type="scientific">Amylocarpus encephaloides</name>
    <dbReference type="NCBI Taxonomy" id="45428"/>
    <lineage>
        <taxon>Eukaryota</taxon>
        <taxon>Fungi</taxon>
        <taxon>Dikarya</taxon>
        <taxon>Ascomycota</taxon>
        <taxon>Pezizomycotina</taxon>
        <taxon>Leotiomycetes</taxon>
        <taxon>Helotiales</taxon>
        <taxon>Helotiales incertae sedis</taxon>
        <taxon>Amylocarpus</taxon>
    </lineage>
</organism>
<evidence type="ECO:0000313" key="2">
    <source>
        <dbReference type="EMBL" id="KAG9228821.1"/>
    </source>
</evidence>
<protein>
    <submittedName>
        <fullName evidence="2">Uncharacterized protein</fullName>
    </submittedName>
</protein>
<evidence type="ECO:0000256" key="1">
    <source>
        <dbReference type="SAM" id="MobiDB-lite"/>
    </source>
</evidence>